<dbReference type="PANTHER" id="PTHR38471">
    <property type="entry name" value="FOUR HELIX BUNDLE PROTEIN"/>
    <property type="match status" value="1"/>
</dbReference>
<evidence type="ECO:0000313" key="1">
    <source>
        <dbReference type="EMBL" id="MBN7817536.1"/>
    </source>
</evidence>
<sequence>MPNQIVDKSFFFAQRSLDFYLHLKSKGHFRLADQFVGASTSIGANVEEAQAAHSKADFIAKIIIAAKEARETKYWLKLLDRKEFIENEEEFTFLKNEIEELIKILNSIVISSRKNLKK</sequence>
<dbReference type="PIRSF" id="PIRSF035652">
    <property type="entry name" value="CHP02436"/>
    <property type="match status" value="1"/>
</dbReference>
<dbReference type="PANTHER" id="PTHR38471:SF2">
    <property type="entry name" value="FOUR HELIX BUNDLE PROTEIN"/>
    <property type="match status" value="1"/>
</dbReference>
<evidence type="ECO:0000313" key="2">
    <source>
        <dbReference type="Proteomes" id="UP000664480"/>
    </source>
</evidence>
<name>A0ABS3CKA9_9BACT</name>
<dbReference type="SUPFAM" id="SSF158446">
    <property type="entry name" value="IVS-encoded protein-like"/>
    <property type="match status" value="1"/>
</dbReference>
<protein>
    <submittedName>
        <fullName evidence="1">Four helix bundle protein</fullName>
    </submittedName>
</protein>
<dbReference type="Pfam" id="PF05635">
    <property type="entry name" value="23S_rRNA_IVP"/>
    <property type="match status" value="1"/>
</dbReference>
<dbReference type="EMBL" id="JAFKCU010000006">
    <property type="protein sequence ID" value="MBN7817536.1"/>
    <property type="molecule type" value="Genomic_DNA"/>
</dbReference>
<dbReference type="Proteomes" id="UP000664480">
    <property type="component" value="Unassembled WGS sequence"/>
</dbReference>
<dbReference type="Gene3D" id="1.20.1440.60">
    <property type="entry name" value="23S rRNA-intervening sequence"/>
    <property type="match status" value="1"/>
</dbReference>
<comment type="caution">
    <text evidence="1">The sequence shown here is derived from an EMBL/GenBank/DDBJ whole genome shotgun (WGS) entry which is preliminary data.</text>
</comment>
<reference evidence="1 2" key="1">
    <citation type="submission" date="2021-03" db="EMBL/GenBank/DDBJ databases">
        <title>novel species isolated from a fishpond in China.</title>
        <authorList>
            <person name="Lu H."/>
            <person name="Cai Z."/>
        </authorList>
    </citation>
    <scope>NUCLEOTIDE SEQUENCE [LARGE SCALE GENOMIC DNA]</scope>
    <source>
        <strain evidence="1 2">YJ13C</strain>
    </source>
</reference>
<proteinExistence type="predicted"/>
<organism evidence="1 2">
    <name type="scientific">Algoriphagus pacificus</name>
    <dbReference type="NCBI Taxonomy" id="2811234"/>
    <lineage>
        <taxon>Bacteria</taxon>
        <taxon>Pseudomonadati</taxon>
        <taxon>Bacteroidota</taxon>
        <taxon>Cytophagia</taxon>
        <taxon>Cytophagales</taxon>
        <taxon>Cyclobacteriaceae</taxon>
        <taxon>Algoriphagus</taxon>
    </lineage>
</organism>
<keyword evidence="2" id="KW-1185">Reference proteome</keyword>
<dbReference type="RefSeq" id="WP_206588204.1">
    <property type="nucleotide sequence ID" value="NZ_JAFKCU010000006.1"/>
</dbReference>
<dbReference type="InterPro" id="IPR036583">
    <property type="entry name" value="23S_rRNA_IVS_sf"/>
</dbReference>
<dbReference type="InterPro" id="IPR012657">
    <property type="entry name" value="23S_rRNA-intervening_sequence"/>
</dbReference>
<accession>A0ABS3CKA9</accession>
<dbReference type="NCBIfam" id="TIGR02436">
    <property type="entry name" value="four helix bundle protein"/>
    <property type="match status" value="1"/>
</dbReference>
<gene>
    <name evidence="1" type="ORF">J0A69_18990</name>
</gene>